<dbReference type="RefSeq" id="WP_009305756.1">
    <property type="nucleotide sequence ID" value="NZ_JARAVA010000651.1"/>
</dbReference>
<comment type="caution">
    <text evidence="2">The sequence shown here is derived from an EMBL/GenBank/DDBJ whole genome shotgun (WGS) entry which is preliminary data.</text>
</comment>
<reference evidence="2 3" key="1">
    <citation type="submission" date="2019-03" db="EMBL/GenBank/DDBJ databases">
        <title>Comparative genomic analyses of the sweetpotato soil rot pathogen, Streptomyces ipomoeae.</title>
        <authorList>
            <person name="Ruschel Soares N."/>
            <person name="Badger J.H."/>
            <person name="Huguet-Tapia J.C."/>
            <person name="Clark C.A."/>
            <person name="Pettis G.S."/>
        </authorList>
    </citation>
    <scope>NUCLEOTIDE SEQUENCE [LARGE SCALE GENOMIC DNA]</scope>
    <source>
        <strain evidence="2 3">88-35</strain>
    </source>
</reference>
<sequence>MKRQAMAICAAASALLVLAGSPADASVHRKKPAGWSCDFDDWCTKNTRSGPGSAHVVYWFRGDFYDTLIRTGNASYGIKHIQQGGSHKRKQNHPTDSAAVKLWDKALNNYAKGSKGSKYKDTMTHTYKYGRGKKARTMCVMTSDLHLKHGGKDYGRKGVLTAFWVKGHVGWKGCNKKFD</sequence>
<evidence type="ECO:0000256" key="1">
    <source>
        <dbReference type="SAM" id="SignalP"/>
    </source>
</evidence>
<feature type="chain" id="PRO_5042070954" evidence="1">
    <location>
        <begin position="26"/>
        <end position="179"/>
    </location>
</feature>
<name>A0AAE9B3N1_9ACTN</name>
<protein>
    <submittedName>
        <fullName evidence="2">Uncharacterized protein</fullName>
    </submittedName>
</protein>
<feature type="signal peptide" evidence="1">
    <location>
        <begin position="1"/>
        <end position="25"/>
    </location>
</feature>
<evidence type="ECO:0000313" key="2">
    <source>
        <dbReference type="EMBL" id="TQE40239.1"/>
    </source>
</evidence>
<accession>A0AAE9B3N1</accession>
<keyword evidence="1" id="KW-0732">Signal</keyword>
<dbReference type="EMBL" id="SPAZ01000004">
    <property type="protein sequence ID" value="TQE40239.1"/>
    <property type="molecule type" value="Genomic_DNA"/>
</dbReference>
<organism evidence="2 3">
    <name type="scientific">Streptomyces ipomoeae</name>
    <dbReference type="NCBI Taxonomy" id="103232"/>
    <lineage>
        <taxon>Bacteria</taxon>
        <taxon>Bacillati</taxon>
        <taxon>Actinomycetota</taxon>
        <taxon>Actinomycetes</taxon>
        <taxon>Kitasatosporales</taxon>
        <taxon>Streptomycetaceae</taxon>
        <taxon>Streptomyces</taxon>
    </lineage>
</organism>
<proteinExistence type="predicted"/>
<dbReference type="AlphaFoldDB" id="A0AAE9B3N1"/>
<dbReference type="Proteomes" id="UP000318720">
    <property type="component" value="Unassembled WGS sequence"/>
</dbReference>
<evidence type="ECO:0000313" key="3">
    <source>
        <dbReference type="Proteomes" id="UP000318720"/>
    </source>
</evidence>
<gene>
    <name evidence="2" type="ORF">Sipo8835_00305</name>
</gene>